<evidence type="ECO:0000313" key="7">
    <source>
        <dbReference type="EMBL" id="EXZ45320.1"/>
    </source>
</evidence>
<keyword evidence="4" id="KW-0862">Zinc</keyword>
<name>A0A015YFT0_BACFG</name>
<dbReference type="SMR" id="A0A015YFT0"/>
<dbReference type="RefSeq" id="WP_005800303.1">
    <property type="nucleotide sequence ID" value="NZ_JGDM01000028.1"/>
</dbReference>
<organism evidence="7 8">
    <name type="scientific">Bacteroides fragilis str. 2-F-2 #4</name>
    <dbReference type="NCBI Taxonomy" id="1339280"/>
    <lineage>
        <taxon>Bacteria</taxon>
        <taxon>Pseudomonadati</taxon>
        <taxon>Bacteroidota</taxon>
        <taxon>Bacteroidia</taxon>
        <taxon>Bacteroidales</taxon>
        <taxon>Bacteroidaceae</taxon>
        <taxon>Bacteroides</taxon>
    </lineage>
</organism>
<dbReference type="InterPro" id="IPR024079">
    <property type="entry name" value="MetalloPept_cat_dom_sf"/>
</dbReference>
<evidence type="ECO:0000256" key="5">
    <source>
        <dbReference type="SAM" id="SignalP"/>
    </source>
</evidence>
<feature type="signal peptide" evidence="5">
    <location>
        <begin position="1"/>
        <end position="20"/>
    </location>
</feature>
<dbReference type="PATRIC" id="fig|1339280.3.peg.1475"/>
<evidence type="ECO:0000256" key="3">
    <source>
        <dbReference type="ARBA" id="ARBA00022801"/>
    </source>
</evidence>
<dbReference type="Gene3D" id="3.40.390.10">
    <property type="entry name" value="Collagenase (Catalytic Domain)"/>
    <property type="match status" value="1"/>
</dbReference>
<dbReference type="GO" id="GO:0008270">
    <property type="term" value="F:zinc ion binding"/>
    <property type="evidence" value="ECO:0007669"/>
    <property type="project" value="InterPro"/>
</dbReference>
<dbReference type="SMART" id="SM00235">
    <property type="entry name" value="ZnMc"/>
    <property type="match status" value="1"/>
</dbReference>
<gene>
    <name evidence="7" type="ORF">M076_1531</name>
</gene>
<evidence type="ECO:0000256" key="1">
    <source>
        <dbReference type="ARBA" id="ARBA00022670"/>
    </source>
</evidence>
<dbReference type="InterPro" id="IPR006026">
    <property type="entry name" value="Peptidase_Metallo"/>
</dbReference>
<dbReference type="InterPro" id="IPR001818">
    <property type="entry name" value="Pept_M10_metallopeptidase"/>
</dbReference>
<accession>A0A015YFT0</accession>
<dbReference type="Proteomes" id="UP000022272">
    <property type="component" value="Unassembled WGS sequence"/>
</dbReference>
<proteinExistence type="predicted"/>
<dbReference type="GO" id="GO:0006508">
    <property type="term" value="P:proteolysis"/>
    <property type="evidence" value="ECO:0007669"/>
    <property type="project" value="UniProtKB-KW"/>
</dbReference>
<dbReference type="GO" id="GO:0004222">
    <property type="term" value="F:metalloendopeptidase activity"/>
    <property type="evidence" value="ECO:0007669"/>
    <property type="project" value="InterPro"/>
</dbReference>
<dbReference type="NCBIfam" id="TIGR03935">
    <property type="entry name" value="fragilysin"/>
    <property type="match status" value="1"/>
</dbReference>
<sequence length="396" mass="44397">MKNIKYYLFFAATALFTACADDLLHVEETASPQLEHVLNLRSMDYEDLAGVLSKISNTEHTIMLQEGSELWTTSIKAIHGVEIEESNRPVYLFEGQDKDSINAILSQSYATIRLQRGGDLIDYIVYKDKERMAEIANYYQNHYLSASSDTSDKIVVCNTGEDTRSGKSDIKNIRIDITKAIGNNPFKGLPIKDYPTEKLSTIDKNSILSLSSRATYPATLEFMLIKEKDGGSLEHDITSQIQAVTTSLKFLIDSGFITVKYTIKDSSHKGGASDYEVSALESFQNYLRSWDEVKGQDKKPYILLRDGTWDSGKTFGYASGIGVIHLNNPRGNFEVAAISTTSSSHPYTLAHEIGHLLGAEHVDNEQDLMYTWYSPQVTPNHLSADNWVRMLECIQK</sequence>
<feature type="chain" id="PRO_5001479596" evidence="5">
    <location>
        <begin position="21"/>
        <end position="396"/>
    </location>
</feature>
<dbReference type="GO" id="GO:0031012">
    <property type="term" value="C:extracellular matrix"/>
    <property type="evidence" value="ECO:0007669"/>
    <property type="project" value="InterPro"/>
</dbReference>
<dbReference type="Pfam" id="PF16376">
    <property type="entry name" value="fragilysinNterm"/>
    <property type="match status" value="1"/>
</dbReference>
<keyword evidence="1" id="KW-0645">Protease</keyword>
<evidence type="ECO:0000256" key="4">
    <source>
        <dbReference type="ARBA" id="ARBA00022833"/>
    </source>
</evidence>
<dbReference type="AlphaFoldDB" id="A0A015YFT0"/>
<dbReference type="SUPFAM" id="SSF55486">
    <property type="entry name" value="Metalloproteases ('zincins'), catalytic domain"/>
    <property type="match status" value="1"/>
</dbReference>
<protein>
    <submittedName>
        <fullName evidence="7">Fragilysin</fullName>
        <ecNumber evidence="7">3.4.24.74</ecNumber>
    </submittedName>
</protein>
<dbReference type="Pfam" id="PF00413">
    <property type="entry name" value="Peptidase_M10"/>
    <property type="match status" value="1"/>
</dbReference>
<dbReference type="PROSITE" id="PS51257">
    <property type="entry name" value="PROKAR_LIPOPROTEIN"/>
    <property type="match status" value="1"/>
</dbReference>
<evidence type="ECO:0000259" key="6">
    <source>
        <dbReference type="SMART" id="SM00235"/>
    </source>
</evidence>
<dbReference type="EMBL" id="JGDM01000028">
    <property type="protein sequence ID" value="EXZ45320.1"/>
    <property type="molecule type" value="Genomic_DNA"/>
</dbReference>
<reference evidence="7 8" key="1">
    <citation type="submission" date="2014-02" db="EMBL/GenBank/DDBJ databases">
        <authorList>
            <person name="Sears C."/>
            <person name="Carroll K."/>
            <person name="Sack B.R."/>
            <person name="Qadri F."/>
            <person name="Myers L.L."/>
            <person name="Chung G.-T."/>
            <person name="Escheverria P."/>
            <person name="Fraser C.M."/>
            <person name="Sadzewicz L."/>
            <person name="Shefchek K.A."/>
            <person name="Tallon L."/>
            <person name="Das S.P."/>
            <person name="Daugherty S."/>
            <person name="Mongodin E.F."/>
        </authorList>
    </citation>
    <scope>NUCLEOTIDE SEQUENCE [LARGE SCALE GENOMIC DNA]</scope>
    <source>
        <strain evidence="7 8">2-F-2 #4</strain>
    </source>
</reference>
<keyword evidence="5" id="KW-0732">Signal</keyword>
<evidence type="ECO:0000313" key="8">
    <source>
        <dbReference type="Proteomes" id="UP000022272"/>
    </source>
</evidence>
<dbReference type="Gene3D" id="2.40.128.470">
    <property type="match status" value="1"/>
</dbReference>
<comment type="caution">
    <text evidence="7">The sequence shown here is derived from an EMBL/GenBank/DDBJ whole genome shotgun (WGS) entry which is preliminary data.</text>
</comment>
<dbReference type="PRINTS" id="PR00997">
    <property type="entry name" value="FRAGILYSIN"/>
</dbReference>
<evidence type="ECO:0000256" key="2">
    <source>
        <dbReference type="ARBA" id="ARBA00022723"/>
    </source>
</evidence>
<feature type="domain" description="Peptidase metallopeptidase" evidence="6">
    <location>
        <begin position="248"/>
        <end position="396"/>
    </location>
</feature>
<dbReference type="InterPro" id="IPR038176">
    <property type="entry name" value="Fragilysin_N_sf"/>
</dbReference>
<dbReference type="EC" id="3.4.24.74" evidence="7"/>
<keyword evidence="3 7" id="KW-0378">Hydrolase</keyword>
<dbReference type="InterPro" id="IPR032273">
    <property type="entry name" value="Fragilysin_N"/>
</dbReference>
<keyword evidence="2" id="KW-0479">Metal-binding</keyword>
<dbReference type="InterPro" id="IPR001843">
    <property type="entry name" value="Fragilysin"/>
</dbReference>